<evidence type="ECO:0000256" key="6">
    <source>
        <dbReference type="HAMAP-Rule" id="MF_00203"/>
    </source>
</evidence>
<evidence type="ECO:0000256" key="2">
    <source>
        <dbReference type="ARBA" id="ARBA00022763"/>
    </source>
</evidence>
<dbReference type="PROSITE" id="PS50164">
    <property type="entry name" value="GIY_YIG"/>
    <property type="match status" value="1"/>
</dbReference>
<evidence type="ECO:0000259" key="8">
    <source>
        <dbReference type="PROSITE" id="PS50151"/>
    </source>
</evidence>
<dbReference type="HAMAP" id="MF_00203">
    <property type="entry name" value="UvrC"/>
    <property type="match status" value="1"/>
</dbReference>
<evidence type="ECO:0000313" key="11">
    <source>
        <dbReference type="EMBL" id="MDY5154569.1"/>
    </source>
</evidence>
<dbReference type="Proteomes" id="UP001281731">
    <property type="component" value="Unassembled WGS sequence"/>
</dbReference>
<dbReference type="InterPro" id="IPR001162">
    <property type="entry name" value="UvrC_RNase_H_dom"/>
</dbReference>
<evidence type="ECO:0000259" key="10">
    <source>
        <dbReference type="PROSITE" id="PS50165"/>
    </source>
</evidence>
<reference evidence="11" key="1">
    <citation type="submission" date="2023-10" db="EMBL/GenBank/DDBJ databases">
        <title>Whole Genome based description of the genera Actinobaculum and Actinotignum reveals a complex phylogenetic relationship within the species included in the genus Actinotignum.</title>
        <authorList>
            <person name="Jensen C.S."/>
            <person name="Dargis R."/>
            <person name="Kemp M."/>
            <person name="Christensen J.J."/>
        </authorList>
    </citation>
    <scope>NUCLEOTIDE SEQUENCE</scope>
    <source>
        <strain evidence="11">SLA_B511</strain>
    </source>
</reference>
<evidence type="ECO:0000256" key="3">
    <source>
        <dbReference type="ARBA" id="ARBA00022769"/>
    </source>
</evidence>
<dbReference type="Pfam" id="PF22920">
    <property type="entry name" value="UvrC_RNaseH"/>
    <property type="match status" value="1"/>
</dbReference>
<dbReference type="Gene3D" id="3.40.1440.10">
    <property type="entry name" value="GIY-YIG endonuclease"/>
    <property type="match status" value="1"/>
</dbReference>
<dbReference type="Pfam" id="PF14520">
    <property type="entry name" value="HHH_5"/>
    <property type="match status" value="1"/>
</dbReference>
<dbReference type="InterPro" id="IPR000305">
    <property type="entry name" value="GIY-YIG_endonuc"/>
</dbReference>
<keyword evidence="1 6" id="KW-0963">Cytoplasm</keyword>
<dbReference type="SMART" id="SM00465">
    <property type="entry name" value="GIYc"/>
    <property type="match status" value="1"/>
</dbReference>
<dbReference type="EMBL" id="JAWNGC010000002">
    <property type="protein sequence ID" value="MDY5154569.1"/>
    <property type="molecule type" value="Genomic_DNA"/>
</dbReference>
<comment type="similarity">
    <text evidence="6">Belongs to the UvrC family.</text>
</comment>
<keyword evidence="5 6" id="KW-0234">DNA repair</keyword>
<comment type="subcellular location">
    <subcellularLocation>
        <location evidence="6">Cytoplasm</location>
    </subcellularLocation>
</comment>
<dbReference type="Pfam" id="PF01541">
    <property type="entry name" value="GIY-YIG"/>
    <property type="match status" value="1"/>
</dbReference>
<dbReference type="PANTHER" id="PTHR30562">
    <property type="entry name" value="UVRC/OXIDOREDUCTASE"/>
    <property type="match status" value="1"/>
</dbReference>
<dbReference type="GO" id="GO:0003677">
    <property type="term" value="F:DNA binding"/>
    <property type="evidence" value="ECO:0007669"/>
    <property type="project" value="UniProtKB-UniRule"/>
</dbReference>
<dbReference type="InterPro" id="IPR001943">
    <property type="entry name" value="UVR_dom"/>
</dbReference>
<evidence type="ECO:0000256" key="5">
    <source>
        <dbReference type="ARBA" id="ARBA00023204"/>
    </source>
</evidence>
<feature type="domain" description="GIY-YIG" evidence="9">
    <location>
        <begin position="16"/>
        <end position="95"/>
    </location>
</feature>
<dbReference type="InterPro" id="IPR036876">
    <property type="entry name" value="UVR_dom_sf"/>
</dbReference>
<dbReference type="PROSITE" id="PS50151">
    <property type="entry name" value="UVR"/>
    <property type="match status" value="1"/>
</dbReference>
<dbReference type="PROSITE" id="PS50165">
    <property type="entry name" value="UVRC"/>
    <property type="match status" value="1"/>
</dbReference>
<keyword evidence="11" id="KW-0378">Hydrolase</keyword>
<dbReference type="SUPFAM" id="SSF82771">
    <property type="entry name" value="GIY-YIG endonuclease"/>
    <property type="match status" value="1"/>
</dbReference>
<dbReference type="AlphaFoldDB" id="A0AAW9HSB2"/>
<evidence type="ECO:0000256" key="4">
    <source>
        <dbReference type="ARBA" id="ARBA00022881"/>
    </source>
</evidence>
<proteinExistence type="inferred from homology"/>
<dbReference type="Gene3D" id="3.30.420.340">
    <property type="entry name" value="UvrC, RNAse H endonuclease domain"/>
    <property type="match status" value="1"/>
</dbReference>
<feature type="region of interest" description="Disordered" evidence="7">
    <location>
        <begin position="517"/>
        <end position="556"/>
    </location>
</feature>
<dbReference type="RefSeq" id="WP_022866357.1">
    <property type="nucleotide sequence ID" value="NZ_CP126967.1"/>
</dbReference>
<accession>A0AAW9HSB2</accession>
<dbReference type="GO" id="GO:0006289">
    <property type="term" value="P:nucleotide-excision repair"/>
    <property type="evidence" value="ECO:0007669"/>
    <property type="project" value="UniProtKB-UniRule"/>
</dbReference>
<keyword evidence="2 6" id="KW-0227">DNA damage</keyword>
<feature type="domain" description="UVR" evidence="8">
    <location>
        <begin position="209"/>
        <end position="244"/>
    </location>
</feature>
<dbReference type="Gene3D" id="4.10.860.10">
    <property type="entry name" value="UVR domain"/>
    <property type="match status" value="1"/>
</dbReference>
<dbReference type="GO" id="GO:0009432">
    <property type="term" value="P:SOS response"/>
    <property type="evidence" value="ECO:0007669"/>
    <property type="project" value="UniProtKB-UniRule"/>
</dbReference>
<keyword evidence="6" id="KW-0742">SOS response</keyword>
<feature type="compositionally biased region" description="Basic and acidic residues" evidence="7">
    <location>
        <begin position="525"/>
        <end position="543"/>
    </location>
</feature>
<keyword evidence="4 6" id="KW-0267">Excision nuclease</keyword>
<dbReference type="SUPFAM" id="SSF47781">
    <property type="entry name" value="RuvA domain 2-like"/>
    <property type="match status" value="1"/>
</dbReference>
<dbReference type="InterPro" id="IPR003583">
    <property type="entry name" value="Hlx-hairpin-Hlx_DNA-bd_motif"/>
</dbReference>
<dbReference type="GO" id="GO:0009380">
    <property type="term" value="C:excinuclease repair complex"/>
    <property type="evidence" value="ECO:0007669"/>
    <property type="project" value="InterPro"/>
</dbReference>
<dbReference type="Pfam" id="PF02151">
    <property type="entry name" value="UVR"/>
    <property type="match status" value="1"/>
</dbReference>
<dbReference type="CDD" id="cd10434">
    <property type="entry name" value="GIY-YIG_UvrC_Cho"/>
    <property type="match status" value="1"/>
</dbReference>
<dbReference type="NCBIfam" id="NF001824">
    <property type="entry name" value="PRK00558.1-5"/>
    <property type="match status" value="1"/>
</dbReference>
<dbReference type="InterPro" id="IPR035901">
    <property type="entry name" value="GIY-YIG_endonuc_sf"/>
</dbReference>
<dbReference type="InterPro" id="IPR047296">
    <property type="entry name" value="GIY-YIG_UvrC_Cho"/>
</dbReference>
<dbReference type="InterPro" id="IPR004791">
    <property type="entry name" value="UvrC"/>
</dbReference>
<protein>
    <recommendedName>
        <fullName evidence="6">UvrABC system protein C</fullName>
        <shortName evidence="6">Protein UvrC</shortName>
    </recommendedName>
    <alternativeName>
        <fullName evidence="6">Excinuclease ABC subunit C</fullName>
    </alternativeName>
</protein>
<dbReference type="PANTHER" id="PTHR30562:SF1">
    <property type="entry name" value="UVRABC SYSTEM PROTEIN C"/>
    <property type="match status" value="1"/>
</dbReference>
<dbReference type="InterPro" id="IPR050066">
    <property type="entry name" value="UvrABC_protein_C"/>
</dbReference>
<keyword evidence="3 6" id="KW-0228">DNA excision</keyword>
<comment type="caution">
    <text evidence="11">The sequence shown here is derived from an EMBL/GenBank/DDBJ whole genome shotgun (WGS) entry which is preliminary data.</text>
</comment>
<dbReference type="InterPro" id="IPR010994">
    <property type="entry name" value="RuvA_2-like"/>
</dbReference>
<dbReference type="SUPFAM" id="SSF46600">
    <property type="entry name" value="C-terminal UvrC-binding domain of UvrB"/>
    <property type="match status" value="1"/>
</dbReference>
<dbReference type="InterPro" id="IPR038476">
    <property type="entry name" value="UvrC_RNase_H_dom_sf"/>
</dbReference>
<dbReference type="GO" id="GO:0005737">
    <property type="term" value="C:cytoplasm"/>
    <property type="evidence" value="ECO:0007669"/>
    <property type="project" value="UniProtKB-SubCell"/>
</dbReference>
<dbReference type="Gene3D" id="1.10.150.20">
    <property type="entry name" value="5' to 3' exonuclease, C-terminal subdomain"/>
    <property type="match status" value="1"/>
</dbReference>
<dbReference type="SMART" id="SM00278">
    <property type="entry name" value="HhH1"/>
    <property type="match status" value="2"/>
</dbReference>
<dbReference type="Pfam" id="PF08459">
    <property type="entry name" value="UvrC_RNaseH_dom"/>
    <property type="match status" value="1"/>
</dbReference>
<comment type="subunit">
    <text evidence="6">Interacts with UvrB in an incision complex.</text>
</comment>
<evidence type="ECO:0000256" key="1">
    <source>
        <dbReference type="ARBA" id="ARBA00022490"/>
    </source>
</evidence>
<dbReference type="FunFam" id="3.40.1440.10:FF:000001">
    <property type="entry name" value="UvrABC system protein C"/>
    <property type="match status" value="1"/>
</dbReference>
<comment type="function">
    <text evidence="6">The UvrABC repair system catalyzes the recognition and processing of DNA lesions. UvrC both incises the 5' and 3' sides of the lesion. The N-terminal half is responsible for the 3' incision and the C-terminal half is responsible for the 5' incision.</text>
</comment>
<organism evidence="11 12">
    <name type="scientific">Actinotignum urinale</name>
    <dbReference type="NCBI Taxonomy" id="190146"/>
    <lineage>
        <taxon>Bacteria</taxon>
        <taxon>Bacillati</taxon>
        <taxon>Actinomycetota</taxon>
        <taxon>Actinomycetes</taxon>
        <taxon>Actinomycetales</taxon>
        <taxon>Actinomycetaceae</taxon>
        <taxon>Actinotignum</taxon>
    </lineage>
</organism>
<dbReference type="GO" id="GO:0009381">
    <property type="term" value="F:excinuclease ABC activity"/>
    <property type="evidence" value="ECO:0007669"/>
    <property type="project" value="UniProtKB-UniRule"/>
</dbReference>
<feature type="domain" description="UvrC family homology region profile" evidence="10">
    <location>
        <begin position="260"/>
        <end position="589"/>
    </location>
</feature>
<evidence type="ECO:0000256" key="7">
    <source>
        <dbReference type="SAM" id="MobiDB-lite"/>
    </source>
</evidence>
<name>A0AAW9HSB2_9ACTO</name>
<evidence type="ECO:0000259" key="9">
    <source>
        <dbReference type="PROSITE" id="PS50164"/>
    </source>
</evidence>
<evidence type="ECO:0000313" key="12">
    <source>
        <dbReference type="Proteomes" id="UP001281731"/>
    </source>
</evidence>
<sequence length="712" mass="80163">MADPQSYRPPTSSIPRDPGVYRFIDDEGRVLYVGKAKNLRNRLQNYFQPPENLIPRIRKMVFTATRVVWVVVGSEVEALTLEYSWIKEFEPPFNVMFRKDDKSYPYLAVSMGEEFPRAYITREKHKKGTLYFGPYTKVWALRKTLDTMLRIFTMRSCKDADFKRGQRTGKPCFNTHIGLCNGSCAGMVSAEENREVAKQFVRFLDSDGSEYINERTLDMKKASAELDFEQAAKIRNEIEALKTVRERNVVVFDSNLNADIIGLEADEIDASVQIFYVRGGRIRGQIGWVEETEGTTNADVLNAVILQTYGDVSYDDYRGVGTVSKPLTHEGRSIDDRSHTPVGAIPSEIWVPELPTDRKNLEEWLRERRGGPVHFKQPQRGAKAQLADTVHVNAKQAFDRNKLARATDITVRSQALEELRIGLDLDRAPLRIEGYDISHTQGQQQVGSMVVFEDGLKKTADYRHFIVRGPDGQGVPDDTAAMSEVLRRRLLRLESSRFADDAGGEEDSVQHTRRFANNAGAAEDSGQHTRRFADDTGREEDRVLSGGEESGELSVAEAELKKPRRFAYRPDVLVVDGGLPQVNAAQRVVDELGADVRVIGLAKRLEEVWLPGECFPVIFPRTSPALRLLQQLRDESHRFAITFHRKKRGEKMTRSLLDTIPGLGPAKQKALLKALGSVKRIREASVEDLQKVAGIGPVLAQTIHQHLSDSAN</sequence>
<gene>
    <name evidence="6 11" type="primary">uvrC</name>
    <name evidence="11" type="ORF">R6G80_02365</name>
</gene>